<reference evidence="3" key="1">
    <citation type="submission" date="2017-09" db="EMBL/GenBank/DDBJ databases">
        <title>Depth-based differentiation of microbial function through sediment-hosted aquifers and enrichment of novel symbionts in the deep terrestrial subsurface.</title>
        <authorList>
            <person name="Probst A.J."/>
            <person name="Ladd B."/>
            <person name="Jarett J.K."/>
            <person name="Geller-Mcgrath D.E."/>
            <person name="Sieber C.M.K."/>
            <person name="Emerson J.B."/>
            <person name="Anantharaman K."/>
            <person name="Thomas B.C."/>
            <person name="Malmstrom R."/>
            <person name="Stieglmeier M."/>
            <person name="Klingl A."/>
            <person name="Woyke T."/>
            <person name="Ryan C.M."/>
            <person name="Banfield J.F."/>
        </authorList>
    </citation>
    <scope>NUCLEOTIDE SEQUENCE [LARGE SCALE GENOMIC DNA]</scope>
</reference>
<dbReference type="PROSITE" id="PS51061">
    <property type="entry name" value="R3H"/>
    <property type="match status" value="1"/>
</dbReference>
<dbReference type="SUPFAM" id="SSF82708">
    <property type="entry name" value="R3H domain"/>
    <property type="match status" value="1"/>
</dbReference>
<dbReference type="InterPro" id="IPR036867">
    <property type="entry name" value="R3H_dom_sf"/>
</dbReference>
<evidence type="ECO:0000313" key="3">
    <source>
        <dbReference type="Proteomes" id="UP000230731"/>
    </source>
</evidence>
<keyword evidence="2" id="KW-0238">DNA-binding</keyword>
<dbReference type="InterPro" id="IPR015946">
    <property type="entry name" value="KH_dom-like_a/b"/>
</dbReference>
<evidence type="ECO:0000259" key="1">
    <source>
        <dbReference type="PROSITE" id="PS51061"/>
    </source>
</evidence>
<dbReference type="PANTHER" id="PTHR35800:SF1">
    <property type="entry name" value="RNA-BINDING PROTEIN KHPB"/>
    <property type="match status" value="1"/>
</dbReference>
<dbReference type="EMBL" id="PEZP01000008">
    <property type="protein sequence ID" value="PIT98419.1"/>
    <property type="molecule type" value="Genomic_DNA"/>
</dbReference>
<dbReference type="Gene3D" id="3.30.1370.50">
    <property type="entry name" value="R3H-like domain"/>
    <property type="match status" value="1"/>
</dbReference>
<dbReference type="PANTHER" id="PTHR35800">
    <property type="entry name" value="PROTEIN JAG"/>
    <property type="match status" value="1"/>
</dbReference>
<dbReference type="InterPro" id="IPR001374">
    <property type="entry name" value="R3H_dom"/>
</dbReference>
<dbReference type="InterPro" id="IPR034079">
    <property type="entry name" value="R3H_KhpB"/>
</dbReference>
<dbReference type="GO" id="GO:0003723">
    <property type="term" value="F:RNA binding"/>
    <property type="evidence" value="ECO:0007669"/>
    <property type="project" value="InterPro"/>
</dbReference>
<dbReference type="Gene3D" id="3.30.300.20">
    <property type="match status" value="1"/>
</dbReference>
<dbReference type="CDD" id="cd02644">
    <property type="entry name" value="R3H_jag"/>
    <property type="match status" value="1"/>
</dbReference>
<dbReference type="InterPro" id="IPR039247">
    <property type="entry name" value="KhpB"/>
</dbReference>
<dbReference type="Proteomes" id="UP000230731">
    <property type="component" value="Unassembled WGS sequence"/>
</dbReference>
<comment type="caution">
    <text evidence="2">The sequence shown here is derived from an EMBL/GenBank/DDBJ whole genome shotgun (WGS) entry which is preliminary data.</text>
</comment>
<sequence>MNQRVATAAVSQETVTLVEEHIRRLLDLLGFAGAAISCSVQIVKSQDADPSPALHVAISAGESGRMLIGVRGAHLYALQHLIRAIIRRSLSPTLYVIVDVNKYIASRDRMLSQLAEQAARQAGKSGRAVVLPPMAAAERHTVHAALAARQDIRTESLGDEPNRRVVVRPVFI</sequence>
<dbReference type="Pfam" id="PF01424">
    <property type="entry name" value="R3H"/>
    <property type="match status" value="1"/>
</dbReference>
<organism evidence="2 3">
    <name type="scientific">Candidatus Andersenbacteria bacterium CG10_big_fil_rev_8_21_14_0_10_54_11</name>
    <dbReference type="NCBI Taxonomy" id="1974485"/>
    <lineage>
        <taxon>Bacteria</taxon>
        <taxon>Candidatus Anderseniibacteriota</taxon>
    </lineage>
</organism>
<dbReference type="SMART" id="SM00393">
    <property type="entry name" value="R3H"/>
    <property type="match status" value="1"/>
</dbReference>
<gene>
    <name evidence="2" type="ORF">COT71_00815</name>
</gene>
<protein>
    <submittedName>
        <fullName evidence="2">Single-stranded DNA-binding protein</fullName>
    </submittedName>
</protein>
<dbReference type="AlphaFoldDB" id="A0A2M6X061"/>
<proteinExistence type="predicted"/>
<accession>A0A2M6X061</accession>
<name>A0A2M6X061_9BACT</name>
<dbReference type="GO" id="GO:0003677">
    <property type="term" value="F:DNA binding"/>
    <property type="evidence" value="ECO:0007669"/>
    <property type="project" value="UniProtKB-KW"/>
</dbReference>
<feature type="domain" description="R3H" evidence="1">
    <location>
        <begin position="105"/>
        <end position="171"/>
    </location>
</feature>
<evidence type="ECO:0000313" key="2">
    <source>
        <dbReference type="EMBL" id="PIT98419.1"/>
    </source>
</evidence>